<protein>
    <submittedName>
        <fullName evidence="1">Uncharacterized protein</fullName>
    </submittedName>
</protein>
<evidence type="ECO:0000313" key="1">
    <source>
        <dbReference type="EMBL" id="VAW00812.1"/>
    </source>
</evidence>
<gene>
    <name evidence="1" type="ORF">MNBD_ALPHA04-2122</name>
</gene>
<accession>A0A3B0SE32</accession>
<reference evidence="1" key="1">
    <citation type="submission" date="2018-06" db="EMBL/GenBank/DDBJ databases">
        <authorList>
            <person name="Zhirakovskaya E."/>
        </authorList>
    </citation>
    <scope>NUCLEOTIDE SEQUENCE</scope>
</reference>
<proteinExistence type="predicted"/>
<name>A0A3B0SE32_9ZZZZ</name>
<sequence length="278" mass="30568">MTIASASSFTHSHVILDDGTVVFKCSSDKNQWPWLALDPFDVIVVQTINYWTAVETGAARGTLDTGKWSALTRTEWTCGKQGVGHATHGLGHAFGVDGDPHYSLIFFDKSGSLVYSIRGKGVVFQNRDFESWREKAKEKTPPPFSVDEYQYASADAVGVATQREVFLSPLIKGDTPSAQALITKENGFPPAHPWLSGSGDHVNSTHLADAARQFANLLPGERSPDVVSGEMRFKRYVELGYPFQIEQVLETDSQNAVSIVVKQAERLCATVTLRYDRG</sequence>
<dbReference type="EMBL" id="UOEF01000311">
    <property type="protein sequence ID" value="VAW00812.1"/>
    <property type="molecule type" value="Genomic_DNA"/>
</dbReference>
<dbReference type="AlphaFoldDB" id="A0A3B0SE32"/>
<organism evidence="1">
    <name type="scientific">hydrothermal vent metagenome</name>
    <dbReference type="NCBI Taxonomy" id="652676"/>
    <lineage>
        <taxon>unclassified sequences</taxon>
        <taxon>metagenomes</taxon>
        <taxon>ecological metagenomes</taxon>
    </lineage>
</organism>